<dbReference type="SUPFAM" id="SSF51735">
    <property type="entry name" value="NAD(P)-binding Rossmann-fold domains"/>
    <property type="match status" value="1"/>
</dbReference>
<dbReference type="PANTHER" id="PTHR24320">
    <property type="entry name" value="RETINOL DEHYDROGENASE"/>
    <property type="match status" value="1"/>
</dbReference>
<dbReference type="InterPro" id="IPR002347">
    <property type="entry name" value="SDR_fam"/>
</dbReference>
<evidence type="ECO:0000256" key="2">
    <source>
        <dbReference type="ARBA" id="ARBA00022857"/>
    </source>
</evidence>
<dbReference type="PRINTS" id="PR00081">
    <property type="entry name" value="GDHRDH"/>
</dbReference>
<evidence type="ECO:0000256" key="1">
    <source>
        <dbReference type="ARBA" id="ARBA00006484"/>
    </source>
</evidence>
<accession>A0A6A5VQF5</accession>
<dbReference type="GO" id="GO:0016491">
    <property type="term" value="F:oxidoreductase activity"/>
    <property type="evidence" value="ECO:0007669"/>
    <property type="project" value="UniProtKB-KW"/>
</dbReference>
<dbReference type="OrthoDB" id="542013at2759"/>
<keyword evidence="3" id="KW-0560">Oxidoreductase</keyword>
<name>A0A6A5VQF5_9PLEO</name>
<dbReference type="PANTHER" id="PTHR24320:SF252">
    <property type="entry name" value="DEHYDROGENASE_REDUCTASE FAMILY PROTEIN, PUTATIVE (AFU_ORTHOLOGUE AFUA_3G08550)-RELATED"/>
    <property type="match status" value="1"/>
</dbReference>
<proteinExistence type="inferred from homology"/>
<dbReference type="Pfam" id="PF00106">
    <property type="entry name" value="adh_short"/>
    <property type="match status" value="1"/>
</dbReference>
<evidence type="ECO:0000313" key="5">
    <source>
        <dbReference type="Proteomes" id="UP000800036"/>
    </source>
</evidence>
<sequence length="331" mass="35928">MPFFQPPVTPLPKGISLRGQTAIVTGASSGIGLDIAQQLLELEAATVILAVRNVAKGEAVRRSLLARESVKKANPKAVVKIIKLDTEDYESVQTFTKTFLAEHSELHVLMLNAGIGTLKRELACTGHEKNVQVNYLSNVLLLLELLPLLTATADKTGSPSRVTWTGSRMHGATALAKKAPLKADETVLAHFDSEESFIPFARYADSKLLCVLFLYELPKHLNSDKVIVNSFCPGMVDTGMSDVLPIYLRIPVSAVKALRARSPEKAGWIALHAALVAGPESHGQLLADKEVAEPAAYVQSADGQKVQKMLWNETVDEMAKLTTVPVWMTKV</sequence>
<dbReference type="InterPro" id="IPR036291">
    <property type="entry name" value="NAD(P)-bd_dom_sf"/>
</dbReference>
<keyword evidence="2" id="KW-0521">NADP</keyword>
<dbReference type="Gene3D" id="3.40.50.720">
    <property type="entry name" value="NAD(P)-binding Rossmann-like Domain"/>
    <property type="match status" value="1"/>
</dbReference>
<comment type="similarity">
    <text evidence="1">Belongs to the short-chain dehydrogenases/reductases (SDR) family.</text>
</comment>
<protein>
    <submittedName>
        <fullName evidence="4">NAD(P)-binding protein</fullName>
    </submittedName>
</protein>
<keyword evidence="5" id="KW-1185">Reference proteome</keyword>
<dbReference type="AlphaFoldDB" id="A0A6A5VQF5"/>
<dbReference type="Proteomes" id="UP000800036">
    <property type="component" value="Unassembled WGS sequence"/>
</dbReference>
<organism evidence="4 5">
    <name type="scientific">Bimuria novae-zelandiae CBS 107.79</name>
    <dbReference type="NCBI Taxonomy" id="1447943"/>
    <lineage>
        <taxon>Eukaryota</taxon>
        <taxon>Fungi</taxon>
        <taxon>Dikarya</taxon>
        <taxon>Ascomycota</taxon>
        <taxon>Pezizomycotina</taxon>
        <taxon>Dothideomycetes</taxon>
        <taxon>Pleosporomycetidae</taxon>
        <taxon>Pleosporales</taxon>
        <taxon>Massarineae</taxon>
        <taxon>Didymosphaeriaceae</taxon>
        <taxon>Bimuria</taxon>
    </lineage>
</organism>
<reference evidence="4" key="1">
    <citation type="journal article" date="2020" name="Stud. Mycol.">
        <title>101 Dothideomycetes genomes: a test case for predicting lifestyles and emergence of pathogens.</title>
        <authorList>
            <person name="Haridas S."/>
            <person name="Albert R."/>
            <person name="Binder M."/>
            <person name="Bloem J."/>
            <person name="Labutti K."/>
            <person name="Salamov A."/>
            <person name="Andreopoulos B."/>
            <person name="Baker S."/>
            <person name="Barry K."/>
            <person name="Bills G."/>
            <person name="Bluhm B."/>
            <person name="Cannon C."/>
            <person name="Castanera R."/>
            <person name="Culley D."/>
            <person name="Daum C."/>
            <person name="Ezra D."/>
            <person name="Gonzalez J."/>
            <person name="Henrissat B."/>
            <person name="Kuo A."/>
            <person name="Liang C."/>
            <person name="Lipzen A."/>
            <person name="Lutzoni F."/>
            <person name="Magnuson J."/>
            <person name="Mondo S."/>
            <person name="Nolan M."/>
            <person name="Ohm R."/>
            <person name="Pangilinan J."/>
            <person name="Park H.-J."/>
            <person name="Ramirez L."/>
            <person name="Alfaro M."/>
            <person name="Sun H."/>
            <person name="Tritt A."/>
            <person name="Yoshinaga Y."/>
            <person name="Zwiers L.-H."/>
            <person name="Turgeon B."/>
            <person name="Goodwin S."/>
            <person name="Spatafora J."/>
            <person name="Crous P."/>
            <person name="Grigoriev I."/>
        </authorList>
    </citation>
    <scope>NUCLEOTIDE SEQUENCE</scope>
    <source>
        <strain evidence="4">CBS 107.79</strain>
    </source>
</reference>
<gene>
    <name evidence="4" type="ORF">BU23DRAFT_453905</name>
</gene>
<evidence type="ECO:0000256" key="3">
    <source>
        <dbReference type="ARBA" id="ARBA00023002"/>
    </source>
</evidence>
<dbReference type="EMBL" id="ML976664">
    <property type="protein sequence ID" value="KAF1977126.1"/>
    <property type="molecule type" value="Genomic_DNA"/>
</dbReference>
<evidence type="ECO:0000313" key="4">
    <source>
        <dbReference type="EMBL" id="KAF1977126.1"/>
    </source>
</evidence>